<name>A0A1C5HKT3_9ACTN</name>
<gene>
    <name evidence="2" type="ORF">GA0074704_1903</name>
</gene>
<keyword evidence="3" id="KW-1185">Reference proteome</keyword>
<accession>A0A1C5HKT3</accession>
<reference evidence="2 3" key="1">
    <citation type="submission" date="2016-06" db="EMBL/GenBank/DDBJ databases">
        <authorList>
            <person name="Kjaerup R.B."/>
            <person name="Dalgaard T.S."/>
            <person name="Juul-Madsen H.R."/>
        </authorList>
    </citation>
    <scope>NUCLEOTIDE SEQUENCE [LARGE SCALE GENOMIC DNA]</scope>
    <source>
        <strain evidence="2 3">DSM 45097</strain>
    </source>
</reference>
<organism evidence="2 3">
    <name type="scientific">Micromonospora siamensis</name>
    <dbReference type="NCBI Taxonomy" id="299152"/>
    <lineage>
        <taxon>Bacteria</taxon>
        <taxon>Bacillati</taxon>
        <taxon>Actinomycetota</taxon>
        <taxon>Actinomycetes</taxon>
        <taxon>Micromonosporales</taxon>
        <taxon>Micromonosporaceae</taxon>
        <taxon>Micromonospora</taxon>
    </lineage>
</organism>
<dbReference type="Proteomes" id="UP000198210">
    <property type="component" value="Chromosome I"/>
</dbReference>
<feature type="compositionally biased region" description="Low complexity" evidence="1">
    <location>
        <begin position="152"/>
        <end position="171"/>
    </location>
</feature>
<evidence type="ECO:0000313" key="2">
    <source>
        <dbReference type="EMBL" id="SCG46523.1"/>
    </source>
</evidence>
<proteinExistence type="predicted"/>
<dbReference type="AlphaFoldDB" id="A0A1C5HKT3"/>
<evidence type="ECO:0000256" key="1">
    <source>
        <dbReference type="SAM" id="MobiDB-lite"/>
    </source>
</evidence>
<sequence>MQHLDHERLVFLALGESDADHGETGHLDTCAQCRSELEGLRHVAGLGADTQGLADLPDPPEHLWRNIVAEIEAAGSLPSLTDARRAPDFLDGTAGTAGTAGTTGSTGLTGTAGTTGITGTAGAAGITETAGAAGTIQPGTAGAAGTDEPTDGPSSRPGARPSASPFRAPGSTRRSRRWPGWATTALTSVAAAAIAIAGTVAVLDGSRPTPQPTARQDVVASAPLAAFGTTPKDANGDARVFTDGRLHLHVANLPDVPGYYEVWLINPKNMEMFSVGVLRNRSGDALLPLPPNVDLQAYSVVDVSAEQYDNKPAHSGDSLLRGNLTG</sequence>
<dbReference type="RefSeq" id="WP_088970156.1">
    <property type="nucleotide sequence ID" value="NZ_JBHLYF010000019.1"/>
</dbReference>
<feature type="region of interest" description="Disordered" evidence="1">
    <location>
        <begin position="94"/>
        <end position="113"/>
    </location>
</feature>
<dbReference type="EMBL" id="LT607751">
    <property type="protein sequence ID" value="SCG46523.1"/>
    <property type="molecule type" value="Genomic_DNA"/>
</dbReference>
<protein>
    <submittedName>
        <fullName evidence="2">Anti-sigma-K factor rskA</fullName>
    </submittedName>
</protein>
<evidence type="ECO:0000313" key="3">
    <source>
        <dbReference type="Proteomes" id="UP000198210"/>
    </source>
</evidence>
<feature type="region of interest" description="Disordered" evidence="1">
    <location>
        <begin position="133"/>
        <end position="179"/>
    </location>
</feature>
<dbReference type="GO" id="GO:0005886">
    <property type="term" value="C:plasma membrane"/>
    <property type="evidence" value="ECO:0007669"/>
    <property type="project" value="InterPro"/>
</dbReference>